<dbReference type="EMBL" id="NISI01000006">
    <property type="protein sequence ID" value="OWR03136.1"/>
    <property type="molecule type" value="Genomic_DNA"/>
</dbReference>
<evidence type="ECO:0000256" key="3">
    <source>
        <dbReference type="ARBA" id="ARBA00024303"/>
    </source>
</evidence>
<keyword evidence="1" id="KW-0328">Glycosyltransferase</keyword>
<dbReference type="Proteomes" id="UP000197446">
    <property type="component" value="Unassembled WGS sequence"/>
</dbReference>
<dbReference type="Pfam" id="PF10093">
    <property type="entry name" value="EarP"/>
    <property type="match status" value="1"/>
</dbReference>
<evidence type="ECO:0000256" key="7">
    <source>
        <dbReference type="ARBA" id="ARBA00048472"/>
    </source>
</evidence>
<dbReference type="InterPro" id="IPR016633">
    <property type="entry name" value="EarP"/>
</dbReference>
<dbReference type="AlphaFoldDB" id="A0A254N4Y5"/>
<comment type="function">
    <text evidence="3">Protein-arginine rhamnosyltransferase that catalyzes the transfer of a single rhamnose to elongation factor P (EF-P) on 'Lys-32', a modification required for EF-P-dependent rescue of polyproline stalled ribosomes.</text>
</comment>
<name>A0A254N4Y5_9BURK</name>
<accession>A0A254N4Y5</accession>
<sequence>MSTTYIFYSSDDSCGPWFGLQLARGLAEHRMRVRLFCHDVPALSVAQAHLDPRVVIQHLGQVEVLDHRLARNVGAARNLVDLFGAVPPAAYMARYFSQPTSGNRYSLHAPWSTQGAGTPILLRSQTQTHRHFDLHLGDSPQTAGLIRSFGHSHLLRNSPHSTLAARASLLSLLGLPSDLISGERSLYLSASPSIAWPKWLQSLIEGETTHCLFIEYGELQQHIAPIFSRVPGQPGTSSLGGLTVVFLPPLLWALEDEVLTLSDLVLTDRTDVAFRAAERGTPAIRARLSSVDTDLTDWCFGRTQVALAEVHRQAANSFGSGRSLVESFDAVMARLADFKAHARQLQTRIGRAPDLVSMMLTASDISSATHVERLFAPTEPNPML</sequence>
<evidence type="ECO:0000313" key="9">
    <source>
        <dbReference type="Proteomes" id="UP000197446"/>
    </source>
</evidence>
<comment type="catalytic activity">
    <reaction evidence="7">
        <text>dTDP-beta-L-rhamnose + L-arginyl-[protein] = N(omega)-(alpha-L-rhamnosyl)-L-arginyl-[protein] + dTDP + H(+)</text>
        <dbReference type="Rhea" id="RHEA:66692"/>
        <dbReference type="Rhea" id="RHEA-COMP:10532"/>
        <dbReference type="Rhea" id="RHEA-COMP:17096"/>
        <dbReference type="ChEBI" id="CHEBI:15378"/>
        <dbReference type="ChEBI" id="CHEBI:29965"/>
        <dbReference type="ChEBI" id="CHEBI:57510"/>
        <dbReference type="ChEBI" id="CHEBI:58369"/>
        <dbReference type="ChEBI" id="CHEBI:167445"/>
    </reaction>
    <physiologicalReaction direction="left-to-right" evidence="7">
        <dbReference type="Rhea" id="RHEA:66693"/>
    </physiologicalReaction>
</comment>
<gene>
    <name evidence="8" type="ORF">CDO81_16355</name>
</gene>
<comment type="similarity">
    <text evidence="4">Belongs to the glycosyltransferase 104 family.</text>
</comment>
<evidence type="ECO:0000256" key="4">
    <source>
        <dbReference type="ARBA" id="ARBA00024346"/>
    </source>
</evidence>
<keyword evidence="2" id="KW-0808">Transferase</keyword>
<reference evidence="8 9" key="1">
    <citation type="journal article" date="2007" name="Int. J. Syst. Evol. Microbiol.">
        <title>Description of Pelomonas aquatica sp. nov. and Pelomonas puraquae sp. nov., isolated from industrial and haemodialysis water.</title>
        <authorList>
            <person name="Gomila M."/>
            <person name="Bowien B."/>
            <person name="Falsen E."/>
            <person name="Moore E.R."/>
            <person name="Lalucat J."/>
        </authorList>
    </citation>
    <scope>NUCLEOTIDE SEQUENCE [LARGE SCALE GENOMIC DNA]</scope>
    <source>
        <strain evidence="8 9">CCUG 52769</strain>
    </source>
</reference>
<evidence type="ECO:0000256" key="5">
    <source>
        <dbReference type="ARBA" id="ARBA00024416"/>
    </source>
</evidence>
<evidence type="ECO:0000256" key="1">
    <source>
        <dbReference type="ARBA" id="ARBA00022676"/>
    </source>
</evidence>
<evidence type="ECO:0000313" key="8">
    <source>
        <dbReference type="EMBL" id="OWR03136.1"/>
    </source>
</evidence>
<evidence type="ECO:0000256" key="2">
    <source>
        <dbReference type="ARBA" id="ARBA00022679"/>
    </source>
</evidence>
<proteinExistence type="inferred from homology"/>
<comment type="caution">
    <text evidence="8">The sequence shown here is derived from an EMBL/GenBank/DDBJ whole genome shotgun (WGS) entry which is preliminary data.</text>
</comment>
<organism evidence="8 9">
    <name type="scientific">Roseateles puraquae</name>
    <dbReference type="NCBI Taxonomy" id="431059"/>
    <lineage>
        <taxon>Bacteria</taxon>
        <taxon>Pseudomonadati</taxon>
        <taxon>Pseudomonadota</taxon>
        <taxon>Betaproteobacteria</taxon>
        <taxon>Burkholderiales</taxon>
        <taxon>Sphaerotilaceae</taxon>
        <taxon>Roseateles</taxon>
    </lineage>
</organism>
<protein>
    <recommendedName>
        <fullName evidence="5">Protein-arginine rhamnosyltransferase</fullName>
    </recommendedName>
    <alternativeName>
        <fullName evidence="6">EF-P arginine rhamnosyltransferase</fullName>
    </alternativeName>
</protein>
<dbReference type="GO" id="GO:0106361">
    <property type="term" value="F:protein-arginine rhamnosyltransferase activity"/>
    <property type="evidence" value="ECO:0007669"/>
    <property type="project" value="InterPro"/>
</dbReference>
<keyword evidence="9" id="KW-1185">Reference proteome</keyword>
<evidence type="ECO:0000256" key="6">
    <source>
        <dbReference type="ARBA" id="ARBA00030025"/>
    </source>
</evidence>
<dbReference type="RefSeq" id="WP_088484290.1">
    <property type="nucleotide sequence ID" value="NZ_NISI01000006.1"/>
</dbReference>